<feature type="region of interest" description="Disordered" evidence="2">
    <location>
        <begin position="802"/>
        <end position="823"/>
    </location>
</feature>
<organism evidence="3 4">
    <name type="scientific">Leishmania tarentolae</name>
    <name type="common">Sauroleishmania tarentolae</name>
    <dbReference type="NCBI Taxonomy" id="5689"/>
    <lineage>
        <taxon>Eukaryota</taxon>
        <taxon>Discoba</taxon>
        <taxon>Euglenozoa</taxon>
        <taxon>Kinetoplastea</taxon>
        <taxon>Metakinetoplastina</taxon>
        <taxon>Trypanosomatida</taxon>
        <taxon>Trypanosomatidae</taxon>
        <taxon>Leishmaniinae</taxon>
        <taxon>Leishmania</taxon>
        <taxon>lizard Leishmania</taxon>
    </lineage>
</organism>
<evidence type="ECO:0000313" key="3">
    <source>
        <dbReference type="EMBL" id="GET90145.1"/>
    </source>
</evidence>
<feature type="compositionally biased region" description="Low complexity" evidence="2">
    <location>
        <begin position="565"/>
        <end position="577"/>
    </location>
</feature>
<reference evidence="3" key="1">
    <citation type="submission" date="2019-11" db="EMBL/GenBank/DDBJ databases">
        <title>Leishmania tarentolae CDS.</title>
        <authorList>
            <person name="Goto Y."/>
            <person name="Yamagishi J."/>
        </authorList>
    </citation>
    <scope>NUCLEOTIDE SEQUENCE [LARGE SCALE GENOMIC DNA]</scope>
    <source>
        <strain evidence="3">Parrot Tar II</strain>
    </source>
</reference>
<evidence type="ECO:0000256" key="2">
    <source>
        <dbReference type="SAM" id="MobiDB-lite"/>
    </source>
</evidence>
<feature type="compositionally biased region" description="Polar residues" evidence="2">
    <location>
        <begin position="721"/>
        <end position="741"/>
    </location>
</feature>
<dbReference type="OrthoDB" id="264404at2759"/>
<name>A0A640KM79_LEITA</name>
<feature type="compositionally biased region" description="Low complexity" evidence="2">
    <location>
        <begin position="611"/>
        <end position="622"/>
    </location>
</feature>
<dbReference type="Proteomes" id="UP000419144">
    <property type="component" value="Unassembled WGS sequence"/>
</dbReference>
<evidence type="ECO:0000256" key="1">
    <source>
        <dbReference type="SAM" id="Coils"/>
    </source>
</evidence>
<evidence type="ECO:0000313" key="4">
    <source>
        <dbReference type="Proteomes" id="UP000419144"/>
    </source>
</evidence>
<feature type="compositionally biased region" description="Polar residues" evidence="2">
    <location>
        <begin position="670"/>
        <end position="682"/>
    </location>
</feature>
<feature type="region of interest" description="Disordered" evidence="2">
    <location>
        <begin position="466"/>
        <end position="538"/>
    </location>
</feature>
<proteinExistence type="predicted"/>
<feature type="region of interest" description="Disordered" evidence="2">
    <location>
        <begin position="551"/>
        <end position="592"/>
    </location>
</feature>
<feature type="region of interest" description="Disordered" evidence="2">
    <location>
        <begin position="880"/>
        <end position="907"/>
    </location>
</feature>
<feature type="region of interest" description="Disordered" evidence="2">
    <location>
        <begin position="257"/>
        <end position="288"/>
    </location>
</feature>
<feature type="compositionally biased region" description="Low complexity" evidence="2">
    <location>
        <begin position="633"/>
        <end position="647"/>
    </location>
</feature>
<feature type="coiled-coil region" evidence="1">
    <location>
        <begin position="25"/>
        <end position="88"/>
    </location>
</feature>
<dbReference type="EMBL" id="BLBS01000039">
    <property type="protein sequence ID" value="GET90145.1"/>
    <property type="molecule type" value="Genomic_DNA"/>
</dbReference>
<keyword evidence="4" id="KW-1185">Reference proteome</keyword>
<keyword evidence="1" id="KW-0175">Coiled coil</keyword>
<sequence>MEQKKQITAAARTGNHTVNSAAFVLQSLQNENDALRSEVLRLKQHKAHMQLQLRDLRTVAEQMVKEAAMSSKEQVRALEERCRLLADRLLGSKREEQVTETARVGFLLRSQIEERRLLKRGLEAMQELLVGMDDSVAFVSRSDQAATNASTRSVNKASAEEVHTGDLHRLMMTVSGSLHAHTASTKLEKARIRLTLEQAASLLDELHAAMEDATRTAFDVAVQTSVACDAGTTFPAGGDIFQLSSVLRVPCGGPASSVQNASDFTPAHRRGDGHDEQPADSADTVSSLRRKGVGASPLAYSMMAPSPSAQLSLELEWVCDVLKACMKGAVEVRALIEAASEDLKASPPLLRRHCSAGDRSSTTEQVPPLASAASPEMNALLSSFLEDLWAFKQHTARQQEDMARQLTQEVERHFQSTQQYEQRVKMLQAECARLLFYLERQATERSGRDATTQTSSRESETVCTTLMPALVPAQDTPVTPERYVASRDMAKLSERRRARTPRKPLAAAPHVLLADQRTPHRGSSPSKPPETQHGGLSSSVVHTIEVDDPVHVNHDMGSHYFQQDSSYNRSSSPSKPSHTAVPNAPSPVTSAIRSVQRDQNVALEHPASEALRSPPRLRSQLLFPAPPPVHSKALTATSTSTALLHSLSPRRRSTTVSTPSPRRGTAQFRAGSSTTAHSPASRTSKRRPAVHPDNVSDSLVSSSKRTHTAAVSLASAEPQPALTTSAAPRVSTLSSCGTSIATPHAESETIRHRTRLPQQIYSEAAADVFSFHSATFGSVSSAPSFVRRLQSESPRVSDIVSTAEMRTPSPRQPVRRSLHLNRASPAEAAAVRTTQRLYTPPSPLSAVLSAHVLGDGSTVDISHPAETPSTPLIWRRIKEEVSSQRQHLPSPASGEASSLFGTPREIS</sequence>
<feature type="compositionally biased region" description="Basic and acidic residues" evidence="2">
    <location>
        <begin position="484"/>
        <end position="495"/>
    </location>
</feature>
<gene>
    <name evidence="3" type="ORF">LtaPh_2822700</name>
</gene>
<dbReference type="VEuPathDB" id="TriTrypDB:LtaPh_2822700"/>
<protein>
    <submittedName>
        <fullName evidence="3">Uncharacterized protein</fullName>
    </submittedName>
</protein>
<feature type="region of interest" description="Disordered" evidence="2">
    <location>
        <begin position="605"/>
        <end position="751"/>
    </location>
</feature>
<accession>A0A640KM79</accession>
<dbReference type="AlphaFoldDB" id="A0A640KM79"/>
<comment type="caution">
    <text evidence="3">The sequence shown here is derived from an EMBL/GenBank/DDBJ whole genome shotgun (WGS) entry which is preliminary data.</text>
</comment>